<sequence>MKKLYISEHVRLFFRTMGGVLLICSIFAIFYWAYVVAQDAFSNPAYDSHGNQAIEVVVRKDDSEAEVAKQLKDKKLINGTIRFRVRKYFSEFKNETFIPGTYVFYQSQGMDDIMAILCGEQETEEKLE</sequence>
<feature type="transmembrane region" description="Helical" evidence="1">
    <location>
        <begin position="12"/>
        <end position="34"/>
    </location>
</feature>
<evidence type="ECO:0000256" key="1">
    <source>
        <dbReference type="SAM" id="Phobius"/>
    </source>
</evidence>
<dbReference type="Gene3D" id="3.30.1490.480">
    <property type="entry name" value="Endolytic murein transglycosylase"/>
    <property type="match status" value="1"/>
</dbReference>
<dbReference type="Proteomes" id="UP000886721">
    <property type="component" value="Unassembled WGS sequence"/>
</dbReference>
<reference evidence="2" key="1">
    <citation type="journal article" date="2021" name="PeerJ">
        <title>Extensive microbial diversity within the chicken gut microbiome revealed by metagenomics and culture.</title>
        <authorList>
            <person name="Gilroy R."/>
            <person name="Ravi A."/>
            <person name="Getino M."/>
            <person name="Pursley I."/>
            <person name="Horton D.L."/>
            <person name="Alikhan N.F."/>
            <person name="Baker D."/>
            <person name="Gharbi K."/>
            <person name="Hall N."/>
            <person name="Watson M."/>
            <person name="Adriaenssens E.M."/>
            <person name="Foster-Nyarko E."/>
            <person name="Jarju S."/>
            <person name="Secka A."/>
            <person name="Antonio M."/>
            <person name="Oren A."/>
            <person name="Chaudhuri R.R."/>
            <person name="La Ragione R."/>
            <person name="Hildebrand F."/>
            <person name="Pallen M.J."/>
        </authorList>
    </citation>
    <scope>NUCLEOTIDE SEQUENCE</scope>
    <source>
        <strain evidence="2">CHK191-13928</strain>
    </source>
</reference>
<dbReference type="EMBL" id="DXEM01000027">
    <property type="protein sequence ID" value="HIX68066.1"/>
    <property type="molecule type" value="Genomic_DNA"/>
</dbReference>
<keyword evidence="1" id="KW-0472">Membrane</keyword>
<name>A0A9D2B9K6_9FIRM</name>
<evidence type="ECO:0008006" key="4">
    <source>
        <dbReference type="Google" id="ProtNLM"/>
    </source>
</evidence>
<keyword evidence="1" id="KW-1133">Transmembrane helix</keyword>
<accession>A0A9D2B9K6</accession>
<comment type="caution">
    <text evidence="2">The sequence shown here is derived from an EMBL/GenBank/DDBJ whole genome shotgun (WGS) entry which is preliminary data.</text>
</comment>
<organism evidence="2 3">
    <name type="scientific">Candidatus Anaerostipes excrementavium</name>
    <dbReference type="NCBI Taxonomy" id="2838463"/>
    <lineage>
        <taxon>Bacteria</taxon>
        <taxon>Bacillati</taxon>
        <taxon>Bacillota</taxon>
        <taxon>Clostridia</taxon>
        <taxon>Lachnospirales</taxon>
        <taxon>Lachnospiraceae</taxon>
        <taxon>Anaerostipes</taxon>
    </lineage>
</organism>
<evidence type="ECO:0000313" key="3">
    <source>
        <dbReference type="Proteomes" id="UP000886721"/>
    </source>
</evidence>
<protein>
    <recommendedName>
        <fullName evidence="4">Aminodeoxychorismate lyase</fullName>
    </recommendedName>
</protein>
<proteinExistence type="predicted"/>
<gene>
    <name evidence="2" type="ORF">H9735_08130</name>
</gene>
<evidence type="ECO:0000313" key="2">
    <source>
        <dbReference type="EMBL" id="HIX68066.1"/>
    </source>
</evidence>
<reference evidence="2" key="2">
    <citation type="submission" date="2021-04" db="EMBL/GenBank/DDBJ databases">
        <authorList>
            <person name="Gilroy R."/>
        </authorList>
    </citation>
    <scope>NUCLEOTIDE SEQUENCE</scope>
    <source>
        <strain evidence="2">CHK191-13928</strain>
    </source>
</reference>
<dbReference type="AlphaFoldDB" id="A0A9D2B9K6"/>
<keyword evidence="1" id="KW-0812">Transmembrane</keyword>